<dbReference type="NCBIfam" id="TIGR03723">
    <property type="entry name" value="T6A_TsaD_YgjD"/>
    <property type="match status" value="1"/>
</dbReference>
<feature type="binding site" evidence="8">
    <location>
        <position position="285"/>
    </location>
    <ligand>
        <name>substrate</name>
    </ligand>
</feature>
<dbReference type="PRINTS" id="PR00789">
    <property type="entry name" value="OSIALOPTASE"/>
</dbReference>
<evidence type="ECO:0000256" key="3">
    <source>
        <dbReference type="ARBA" id="ARBA00022694"/>
    </source>
</evidence>
<dbReference type="PANTHER" id="PTHR11735:SF6">
    <property type="entry name" value="TRNA N6-ADENOSINE THREONYLCARBAMOYLTRANSFERASE, MITOCHONDRIAL"/>
    <property type="match status" value="1"/>
</dbReference>
<feature type="binding site" evidence="8">
    <location>
        <position position="122"/>
    </location>
    <ligand>
        <name>Fe cation</name>
        <dbReference type="ChEBI" id="CHEBI:24875"/>
    </ligand>
</feature>
<sequence length="349" mass="37540">MEYKIDREGSIMYTLALETSCDETSAAVLKDGRHICSNIISTQVPIHQKFGGVVPEIASRQHIEYVLPVLQKALVDAKCTLADIDHIGVTYGPGLVGALLVGVATAKALSFARDIPLVGVNHMEGHMFANFLSHPNLEPPFLCLVVSGGHTQLVHVKTYNQFVLLGQTRDDAAGEAFDKIARVMGYPYPGGPQIDRLAKEGNENAIFFPKALQEKHNFEFSFSGLKSAVLNYLHNQEQRGIAYVAADVAASFQKTVVDTLVDKTMDAAAYIGTTAIAVAGGVSANSALRASMQHACDRKGYSFYYPEPVLCTDNAAMIGCRAYYMAQAGAFSALTLNAKPGLSITTTSI</sequence>
<organism evidence="10 11">
    <name type="scientific">Megasphaera hutchinsoni</name>
    <dbReference type="NCBI Taxonomy" id="1588748"/>
    <lineage>
        <taxon>Bacteria</taxon>
        <taxon>Bacillati</taxon>
        <taxon>Bacillota</taxon>
        <taxon>Negativicutes</taxon>
        <taxon>Veillonellales</taxon>
        <taxon>Veillonellaceae</taxon>
        <taxon>Megasphaera</taxon>
    </lineage>
</organism>
<evidence type="ECO:0000256" key="5">
    <source>
        <dbReference type="ARBA" id="ARBA00023004"/>
    </source>
</evidence>
<keyword evidence="11" id="KW-1185">Reference proteome</keyword>
<dbReference type="GO" id="GO:0061711">
    <property type="term" value="F:tRNA N(6)-L-threonylcarbamoyladenine synthase activity"/>
    <property type="evidence" value="ECO:0007669"/>
    <property type="project" value="UniProtKB-EC"/>
</dbReference>
<reference evidence="11" key="1">
    <citation type="submission" date="2016-01" db="EMBL/GenBank/DDBJ databases">
        <authorList>
            <person name="Mitreva M."/>
            <person name="Pepin K.H."/>
            <person name="Mihindukulasuriya K.A."/>
            <person name="Fulton R."/>
            <person name="Fronick C."/>
            <person name="O'Laughlin M."/>
            <person name="Miner T."/>
            <person name="Herter B."/>
            <person name="Rosa B.A."/>
            <person name="Cordes M."/>
            <person name="Tomlinson C."/>
            <person name="Wollam A."/>
            <person name="Palsikar V.B."/>
            <person name="Mardis E.R."/>
            <person name="Wilson R.K."/>
        </authorList>
    </citation>
    <scope>NUCLEOTIDE SEQUENCE [LARGE SCALE GENOMIC DNA]</scope>
    <source>
        <strain evidence="11">KA00182</strain>
    </source>
</reference>
<feature type="binding site" evidence="8">
    <location>
        <begin position="145"/>
        <end position="149"/>
    </location>
    <ligand>
        <name>substrate</name>
    </ligand>
</feature>
<dbReference type="FunFam" id="3.30.420.40:FF:000012">
    <property type="entry name" value="tRNA N6-adenosine threonylcarbamoyltransferase"/>
    <property type="match status" value="1"/>
</dbReference>
<evidence type="ECO:0000259" key="9">
    <source>
        <dbReference type="Pfam" id="PF00814"/>
    </source>
</evidence>
<keyword evidence="5 8" id="KW-0408">Iron</keyword>
<evidence type="ECO:0000256" key="2">
    <source>
        <dbReference type="ARBA" id="ARBA00022679"/>
    </source>
</evidence>
<evidence type="ECO:0000256" key="8">
    <source>
        <dbReference type="HAMAP-Rule" id="MF_01445"/>
    </source>
</evidence>
<dbReference type="GO" id="GO:0002949">
    <property type="term" value="P:tRNA threonylcarbamoyladenosine modification"/>
    <property type="evidence" value="ECO:0007669"/>
    <property type="project" value="UniProtKB-UniRule"/>
</dbReference>
<proteinExistence type="inferred from homology"/>
<feature type="binding site" evidence="8">
    <location>
        <position position="126"/>
    </location>
    <ligand>
        <name>Fe cation</name>
        <dbReference type="ChEBI" id="CHEBI:24875"/>
    </ligand>
</feature>
<dbReference type="InterPro" id="IPR022450">
    <property type="entry name" value="TsaD"/>
</dbReference>
<evidence type="ECO:0000313" key="11">
    <source>
        <dbReference type="Proteomes" id="UP000070160"/>
    </source>
</evidence>
<keyword evidence="10" id="KW-0645">Protease</keyword>
<feature type="binding site" evidence="8">
    <location>
        <position position="178"/>
    </location>
    <ligand>
        <name>substrate</name>
    </ligand>
</feature>
<dbReference type="Proteomes" id="UP000070160">
    <property type="component" value="Unassembled WGS sequence"/>
</dbReference>
<comment type="function">
    <text evidence="8">Required for the formation of a threonylcarbamoyl group on adenosine at position 37 (t(6)A37) in tRNAs that read codons beginning with adenine. Is involved in the transfer of the threonylcarbamoyl moiety of threonylcarbamoyl-AMP (TC-AMP) to the N6 group of A37, together with TsaE and TsaB. TsaD likely plays a direct catalytic role in this reaction.</text>
</comment>
<feature type="domain" description="Gcp-like" evidence="9">
    <location>
        <begin position="35"/>
        <end position="319"/>
    </location>
</feature>
<feature type="binding site" evidence="8">
    <location>
        <position position="191"/>
    </location>
    <ligand>
        <name>substrate</name>
    </ligand>
</feature>
<evidence type="ECO:0000256" key="7">
    <source>
        <dbReference type="ARBA" id="ARBA00048117"/>
    </source>
</evidence>
<dbReference type="PANTHER" id="PTHR11735">
    <property type="entry name" value="TRNA N6-ADENOSINE THREONYLCARBAMOYLTRANSFERASE"/>
    <property type="match status" value="1"/>
</dbReference>
<dbReference type="SUPFAM" id="SSF53067">
    <property type="entry name" value="Actin-like ATPase domain"/>
    <property type="match status" value="2"/>
</dbReference>
<comment type="caution">
    <text evidence="10">The sequence shown here is derived from an EMBL/GenBank/DDBJ whole genome shotgun (WGS) entry which is preliminary data.</text>
</comment>
<keyword evidence="6 8" id="KW-0012">Acyltransferase</keyword>
<dbReference type="FunFam" id="3.30.420.40:FF:000040">
    <property type="entry name" value="tRNA N6-adenosine threonylcarbamoyltransferase"/>
    <property type="match status" value="1"/>
</dbReference>
<comment type="catalytic activity">
    <reaction evidence="7 8">
        <text>L-threonylcarbamoyladenylate + adenosine(37) in tRNA = N(6)-L-threonylcarbamoyladenosine(37) in tRNA + AMP + H(+)</text>
        <dbReference type="Rhea" id="RHEA:37059"/>
        <dbReference type="Rhea" id="RHEA-COMP:10162"/>
        <dbReference type="Rhea" id="RHEA-COMP:10163"/>
        <dbReference type="ChEBI" id="CHEBI:15378"/>
        <dbReference type="ChEBI" id="CHEBI:73682"/>
        <dbReference type="ChEBI" id="CHEBI:74411"/>
        <dbReference type="ChEBI" id="CHEBI:74418"/>
        <dbReference type="ChEBI" id="CHEBI:456215"/>
        <dbReference type="EC" id="2.3.1.234"/>
    </reaction>
</comment>
<dbReference type="GO" id="GO:0008233">
    <property type="term" value="F:peptidase activity"/>
    <property type="evidence" value="ECO:0007669"/>
    <property type="project" value="UniProtKB-KW"/>
</dbReference>
<dbReference type="GO" id="GO:0005737">
    <property type="term" value="C:cytoplasm"/>
    <property type="evidence" value="ECO:0007669"/>
    <property type="project" value="UniProtKB-SubCell"/>
</dbReference>
<keyword evidence="1 8" id="KW-0963">Cytoplasm</keyword>
<feature type="binding site" evidence="8">
    <location>
        <position position="195"/>
    </location>
    <ligand>
        <name>substrate</name>
    </ligand>
</feature>
<dbReference type="PATRIC" id="fig|1588748.3.peg.799"/>
<dbReference type="InterPro" id="IPR043129">
    <property type="entry name" value="ATPase_NBD"/>
</dbReference>
<dbReference type="NCBIfam" id="TIGR00329">
    <property type="entry name" value="gcp_kae1"/>
    <property type="match status" value="1"/>
</dbReference>
<accession>A0A134CGU5</accession>
<evidence type="ECO:0000256" key="1">
    <source>
        <dbReference type="ARBA" id="ARBA00022490"/>
    </source>
</evidence>
<evidence type="ECO:0000256" key="6">
    <source>
        <dbReference type="ARBA" id="ARBA00023315"/>
    </source>
</evidence>
<keyword evidence="2 8" id="KW-0808">Transferase</keyword>
<dbReference type="InterPro" id="IPR017861">
    <property type="entry name" value="KAE1/TsaD"/>
</dbReference>
<dbReference type="Pfam" id="PF00814">
    <property type="entry name" value="TsaD"/>
    <property type="match status" value="1"/>
</dbReference>
<dbReference type="CDD" id="cd24133">
    <property type="entry name" value="ASKHA_NBD_TsaD_bac"/>
    <property type="match status" value="1"/>
</dbReference>
<keyword evidence="4 8" id="KW-0479">Metal-binding</keyword>
<dbReference type="GO" id="GO:0005506">
    <property type="term" value="F:iron ion binding"/>
    <property type="evidence" value="ECO:0007669"/>
    <property type="project" value="UniProtKB-UniRule"/>
</dbReference>
<keyword evidence="3 8" id="KW-0819">tRNA processing</keyword>
<comment type="similarity">
    <text evidence="8">Belongs to the KAE1 / TsaD family.</text>
</comment>
<dbReference type="EMBL" id="LSDT01000035">
    <property type="protein sequence ID" value="KXB91420.1"/>
    <property type="molecule type" value="Genomic_DNA"/>
</dbReference>
<gene>
    <name evidence="8" type="primary">tsaD</name>
    <name evidence="10" type="ORF">HMPREF3182_00834</name>
</gene>
<name>A0A134CGU5_9FIRM</name>
<dbReference type="EC" id="2.3.1.234" evidence="8"/>
<feature type="binding site" evidence="8">
    <location>
        <position position="313"/>
    </location>
    <ligand>
        <name>Fe cation</name>
        <dbReference type="ChEBI" id="CHEBI:24875"/>
    </ligand>
</feature>
<protein>
    <recommendedName>
        <fullName evidence="8">tRNA N6-adenosine threonylcarbamoyltransferase</fullName>
        <ecNumber evidence="8">2.3.1.234</ecNumber>
    </recommendedName>
    <alternativeName>
        <fullName evidence="8">N6-L-threonylcarbamoyladenine synthase</fullName>
        <shortName evidence="8">t(6)A synthase</shortName>
    </alternativeName>
    <alternativeName>
        <fullName evidence="8">t(6)A37 threonylcarbamoyladenosine biosynthesis protein TsaD</fullName>
    </alternativeName>
    <alternativeName>
        <fullName evidence="8">tRNA threonylcarbamoyladenosine biosynthesis protein TsaD</fullName>
    </alternativeName>
</protein>
<dbReference type="AlphaFoldDB" id="A0A134CGU5"/>
<comment type="subcellular location">
    <subcellularLocation>
        <location evidence="8">Cytoplasm</location>
    </subcellularLocation>
</comment>
<dbReference type="STRING" id="1588748.HMPREF3182_00834"/>
<dbReference type="GO" id="GO:0006508">
    <property type="term" value="P:proteolysis"/>
    <property type="evidence" value="ECO:0007669"/>
    <property type="project" value="UniProtKB-KW"/>
</dbReference>
<dbReference type="HAMAP" id="MF_01445">
    <property type="entry name" value="TsaD"/>
    <property type="match status" value="1"/>
</dbReference>
<dbReference type="Gene3D" id="3.30.420.40">
    <property type="match status" value="2"/>
</dbReference>
<evidence type="ECO:0000256" key="4">
    <source>
        <dbReference type="ARBA" id="ARBA00022723"/>
    </source>
</evidence>
<comment type="cofactor">
    <cofactor evidence="8">
        <name>Fe(2+)</name>
        <dbReference type="ChEBI" id="CHEBI:29033"/>
    </cofactor>
    <text evidence="8">Binds 1 Fe(2+) ion per subunit.</text>
</comment>
<dbReference type="InterPro" id="IPR000905">
    <property type="entry name" value="Gcp-like_dom"/>
</dbReference>
<evidence type="ECO:0000313" key="10">
    <source>
        <dbReference type="EMBL" id="KXB91420.1"/>
    </source>
</evidence>
<keyword evidence="10" id="KW-0378">Hydrolase</keyword>